<dbReference type="EMBL" id="QKYT01000161">
    <property type="protein sequence ID" value="RIA91143.1"/>
    <property type="molecule type" value="Genomic_DNA"/>
</dbReference>
<dbReference type="Pfam" id="PF07714">
    <property type="entry name" value="PK_Tyr_Ser-Thr"/>
    <property type="match status" value="1"/>
</dbReference>
<evidence type="ECO:0000313" key="2">
    <source>
        <dbReference type="EMBL" id="RIA91143.1"/>
    </source>
</evidence>
<keyword evidence="2" id="KW-0808">Transferase</keyword>
<proteinExistence type="predicted"/>
<sequence length="334" mass="39142">MVNYSSNIIQCYGITRDPKTNDFKLVMDYANNGDLNHYLKNNNSLDWIKKLEILQNIITGLNDIHNNNLIHCNIHCDDIWLNTNSALITEFSLCRFVNIKPQNNNFAQYTAPRILNRKYTQKDDIYEFGMVAYKVCTGLDQLNPYYMDDTIHTISLTNVNIIKIPQLIANIIKRCLDEAPLNRPTANELKFLFDDLFYKSEKKSLINKQIKEANEINKKKLSSSIHPNELFFQSDDWNFIKKVPNPKHTKYTSNTSKAHLMESEVNFIFQSRKEKSHPKYTSRKFLEENDGDMFDFESHKEKTIILKESDEGIFDFESHKEKTIILEESNEDSN</sequence>
<gene>
    <name evidence="2" type="ORF">C1645_131989</name>
</gene>
<dbReference type="PANTHER" id="PTHR23257:SF963">
    <property type="entry name" value="AT08303P"/>
    <property type="match status" value="1"/>
</dbReference>
<accession>A0A397SYX4</accession>
<keyword evidence="2" id="KW-0418">Kinase</keyword>
<name>A0A397SYX4_9GLOM</name>
<feature type="domain" description="Protein kinase" evidence="1">
    <location>
        <begin position="1"/>
        <end position="198"/>
    </location>
</feature>
<dbReference type="InterPro" id="IPR000719">
    <property type="entry name" value="Prot_kinase_dom"/>
</dbReference>
<keyword evidence="3" id="KW-1185">Reference proteome</keyword>
<comment type="caution">
    <text evidence="2">The sequence shown here is derived from an EMBL/GenBank/DDBJ whole genome shotgun (WGS) entry which is preliminary data.</text>
</comment>
<dbReference type="GO" id="GO:0005737">
    <property type="term" value="C:cytoplasm"/>
    <property type="evidence" value="ECO:0007669"/>
    <property type="project" value="TreeGrafter"/>
</dbReference>
<dbReference type="GO" id="GO:0007165">
    <property type="term" value="P:signal transduction"/>
    <property type="evidence" value="ECO:0007669"/>
    <property type="project" value="TreeGrafter"/>
</dbReference>
<dbReference type="InterPro" id="IPR011009">
    <property type="entry name" value="Kinase-like_dom_sf"/>
</dbReference>
<dbReference type="SUPFAM" id="SSF56112">
    <property type="entry name" value="Protein kinase-like (PK-like)"/>
    <property type="match status" value="1"/>
</dbReference>
<dbReference type="PANTHER" id="PTHR23257">
    <property type="entry name" value="SERINE-THREONINE PROTEIN KINASE"/>
    <property type="match status" value="1"/>
</dbReference>
<dbReference type="Gene3D" id="1.10.510.10">
    <property type="entry name" value="Transferase(Phosphotransferase) domain 1"/>
    <property type="match status" value="1"/>
</dbReference>
<protein>
    <submittedName>
        <fullName evidence="2">Kinase-like domain-containing protein</fullName>
    </submittedName>
</protein>
<evidence type="ECO:0000313" key="3">
    <source>
        <dbReference type="Proteomes" id="UP000265703"/>
    </source>
</evidence>
<dbReference type="GO" id="GO:0004672">
    <property type="term" value="F:protein kinase activity"/>
    <property type="evidence" value="ECO:0007669"/>
    <property type="project" value="InterPro"/>
</dbReference>
<dbReference type="Proteomes" id="UP000265703">
    <property type="component" value="Unassembled WGS sequence"/>
</dbReference>
<dbReference type="PROSITE" id="PS50011">
    <property type="entry name" value="PROTEIN_KINASE_DOM"/>
    <property type="match status" value="1"/>
</dbReference>
<organism evidence="2 3">
    <name type="scientific">Glomus cerebriforme</name>
    <dbReference type="NCBI Taxonomy" id="658196"/>
    <lineage>
        <taxon>Eukaryota</taxon>
        <taxon>Fungi</taxon>
        <taxon>Fungi incertae sedis</taxon>
        <taxon>Mucoromycota</taxon>
        <taxon>Glomeromycotina</taxon>
        <taxon>Glomeromycetes</taxon>
        <taxon>Glomerales</taxon>
        <taxon>Glomeraceae</taxon>
        <taxon>Glomus</taxon>
    </lineage>
</organism>
<evidence type="ECO:0000259" key="1">
    <source>
        <dbReference type="PROSITE" id="PS50011"/>
    </source>
</evidence>
<dbReference type="InterPro" id="IPR001245">
    <property type="entry name" value="Ser-Thr/Tyr_kinase_cat_dom"/>
</dbReference>
<dbReference type="AlphaFoldDB" id="A0A397SYX4"/>
<dbReference type="InterPro" id="IPR050167">
    <property type="entry name" value="Ser_Thr_protein_kinase"/>
</dbReference>
<reference evidence="2 3" key="1">
    <citation type="submission" date="2018-06" db="EMBL/GenBank/DDBJ databases">
        <title>Comparative genomics reveals the genomic features of Rhizophagus irregularis, R. cerebriforme, R. diaphanum and Gigaspora rosea, and their symbiotic lifestyle signature.</title>
        <authorList>
            <person name="Morin E."/>
            <person name="San Clemente H."/>
            <person name="Chen E.C.H."/>
            <person name="De La Providencia I."/>
            <person name="Hainaut M."/>
            <person name="Kuo A."/>
            <person name="Kohler A."/>
            <person name="Murat C."/>
            <person name="Tang N."/>
            <person name="Roy S."/>
            <person name="Loubradou J."/>
            <person name="Henrissat B."/>
            <person name="Grigoriev I.V."/>
            <person name="Corradi N."/>
            <person name="Roux C."/>
            <person name="Martin F.M."/>
        </authorList>
    </citation>
    <scope>NUCLEOTIDE SEQUENCE [LARGE SCALE GENOMIC DNA]</scope>
    <source>
        <strain evidence="2 3">DAOM 227022</strain>
    </source>
</reference>
<dbReference type="GO" id="GO:0005524">
    <property type="term" value="F:ATP binding"/>
    <property type="evidence" value="ECO:0007669"/>
    <property type="project" value="InterPro"/>
</dbReference>
<dbReference type="STRING" id="658196.A0A397SYX4"/>